<feature type="domain" description="Carrier" evidence="1">
    <location>
        <begin position="136"/>
        <end position="209"/>
    </location>
</feature>
<dbReference type="Gene3D" id="1.10.1200.10">
    <property type="entry name" value="ACP-like"/>
    <property type="match status" value="1"/>
</dbReference>
<dbReference type="Gene3D" id="3.30.559.30">
    <property type="entry name" value="Nonribosomal peptide synthetase, condensation domain"/>
    <property type="match status" value="1"/>
</dbReference>
<dbReference type="InterPro" id="IPR009081">
    <property type="entry name" value="PP-bd_ACP"/>
</dbReference>
<name>Q6E4Z1_9PLEO</name>
<reference evidence="2" key="1">
    <citation type="submission" date="2004-03" db="EMBL/GenBank/DDBJ databases">
        <title>Sirodesmium diversum sirodesmin biosynthetic gene cluster homologs.</title>
        <authorList>
            <person name="Gardiner D.M."/>
            <person name="Howlett B.J."/>
        </authorList>
    </citation>
    <scope>NUCLEOTIDE SEQUENCE</scope>
    <source>
        <strain evidence="2">ATCC 36539</strain>
    </source>
</reference>
<protein>
    <submittedName>
        <fullName evidence="2">Peptide synthetase</fullName>
    </submittedName>
</protein>
<accession>Q6E4Z1</accession>
<dbReference type="EMBL" id="AH013908">
    <property type="protein sequence ID" value="AAT69746.1"/>
    <property type="molecule type" value="Genomic_DNA"/>
</dbReference>
<dbReference type="SUPFAM" id="SSF47336">
    <property type="entry name" value="ACP-like"/>
    <property type="match status" value="1"/>
</dbReference>
<evidence type="ECO:0000313" key="2">
    <source>
        <dbReference type="EMBL" id="AAT69746.1"/>
    </source>
</evidence>
<dbReference type="PROSITE" id="PS50075">
    <property type="entry name" value="CARRIER"/>
    <property type="match status" value="1"/>
</dbReference>
<feature type="non-terminal residue" evidence="2">
    <location>
        <position position="1"/>
    </location>
</feature>
<evidence type="ECO:0000259" key="1">
    <source>
        <dbReference type="PROSITE" id="PS50075"/>
    </source>
</evidence>
<sequence length="209" mass="23021">EQAMANYVPFADLKNILGMVGKEHSLCEIMVTYHPSDLRGPNLAGIDVLGIPVQPNGVKFPLMLEFSEFPDSIGIDLVYDSQIIDNDTMDEFERQLMAAFQYLADGTSSSSFTTYHRRLLPLISNEPDTNTADPVSENQDTIDLVREAMADCVGLKRCDISCSRSFFELGGSSVDCVRLHDRLMKSGISVSLSSIFRLQTAELITGAAE</sequence>
<dbReference type="AlphaFoldDB" id="Q6E4Z1"/>
<proteinExistence type="predicted"/>
<dbReference type="SUPFAM" id="SSF52777">
    <property type="entry name" value="CoA-dependent acyltransferases"/>
    <property type="match status" value="1"/>
</dbReference>
<dbReference type="InterPro" id="IPR036736">
    <property type="entry name" value="ACP-like_sf"/>
</dbReference>
<organism evidence="2">
    <name type="scientific">Sirodesmium diversum</name>
    <dbReference type="NCBI Taxonomy" id="283668"/>
    <lineage>
        <taxon>Eukaryota</taxon>
        <taxon>Fungi</taxon>
        <taxon>Dikarya</taxon>
        <taxon>Ascomycota</taxon>
        <taxon>Pezizomycotina</taxon>
        <taxon>Dothideomycetes</taxon>
        <taxon>Pleosporomycetidae</taxon>
        <taxon>Pleosporales</taxon>
        <taxon>Paradictyoarthriniaceae</taxon>
        <taxon>Sirodesmium</taxon>
    </lineage>
</organism>
<dbReference type="Pfam" id="PF00550">
    <property type="entry name" value="PP-binding"/>
    <property type="match status" value="1"/>
</dbReference>
<gene>
    <name evidence="2" type="primary">sirP</name>
</gene>